<dbReference type="AlphaFoldDB" id="A0A1M5DY05"/>
<keyword evidence="1" id="KW-0732">Signal</keyword>
<sequence length="294" mass="32965">MNKMQSFFIALVCLSAGSLSAQTADTTNISPWTKEGFAGLKMTQVSLTNWAAGGDNSIAFDLQGAYQANYKKGKHLWNNRIELSYGLNKTGEDGMRKANDKIYLNTNYGYSIAKSWYASAFATFQTQFSPGYDYKVNKDVAISEFMSPAYLTTDLGFTYDPGKIFTVVLSPAAWRGTFVLNDRLSDEGAYGVDPGKHLLSSFGANLKGEVNYEFLKNMTVYSRLELYSDYLHKPLNIDVNWEVQVNMIINKWFSTTLTTNLMYDDDVKIVQKDGSKGSRVQFKEILGVGVQFNF</sequence>
<proteinExistence type="predicted"/>
<protein>
    <recommendedName>
        <fullName evidence="4">DUF3078 domain-containing protein</fullName>
    </recommendedName>
</protein>
<dbReference type="STRING" id="871325.SAMN05444349_13129"/>
<dbReference type="EMBL" id="FQVD01000031">
    <property type="protein sequence ID" value="SHF71711.1"/>
    <property type="molecule type" value="Genomic_DNA"/>
</dbReference>
<dbReference type="RefSeq" id="WP_073350225.1">
    <property type="nucleotide sequence ID" value="NZ_FQVD01000031.1"/>
</dbReference>
<gene>
    <name evidence="2" type="ORF">SAMN05444349_13129</name>
</gene>
<organism evidence="2 3">
    <name type="scientific">Bacteroides faecichinchillae</name>
    <dbReference type="NCBI Taxonomy" id="871325"/>
    <lineage>
        <taxon>Bacteria</taxon>
        <taxon>Pseudomonadati</taxon>
        <taxon>Bacteroidota</taxon>
        <taxon>Bacteroidia</taxon>
        <taxon>Bacteroidales</taxon>
        <taxon>Bacteroidaceae</taxon>
        <taxon>Bacteroides</taxon>
    </lineage>
</organism>
<evidence type="ECO:0000256" key="1">
    <source>
        <dbReference type="SAM" id="SignalP"/>
    </source>
</evidence>
<name>A0A1M5DY05_9BACE</name>
<dbReference type="InterPro" id="IPR021428">
    <property type="entry name" value="DUF3078"/>
</dbReference>
<feature type="signal peptide" evidence="1">
    <location>
        <begin position="1"/>
        <end position="23"/>
    </location>
</feature>
<feature type="chain" id="PRO_5013132883" description="DUF3078 domain-containing protein" evidence="1">
    <location>
        <begin position="24"/>
        <end position="294"/>
    </location>
</feature>
<accession>A0A1M5DY05</accession>
<evidence type="ECO:0008006" key="4">
    <source>
        <dbReference type="Google" id="ProtNLM"/>
    </source>
</evidence>
<dbReference type="OrthoDB" id="1495718at2"/>
<evidence type="ECO:0000313" key="3">
    <source>
        <dbReference type="Proteomes" id="UP000184436"/>
    </source>
</evidence>
<evidence type="ECO:0000313" key="2">
    <source>
        <dbReference type="EMBL" id="SHF71711.1"/>
    </source>
</evidence>
<reference evidence="2 3" key="1">
    <citation type="submission" date="2016-11" db="EMBL/GenBank/DDBJ databases">
        <authorList>
            <person name="Jaros S."/>
            <person name="Januszkiewicz K."/>
            <person name="Wedrychowicz H."/>
        </authorList>
    </citation>
    <scope>NUCLEOTIDE SEQUENCE [LARGE SCALE GENOMIC DNA]</scope>
    <source>
        <strain evidence="2 3">DSM 26883</strain>
    </source>
</reference>
<keyword evidence="3" id="KW-1185">Reference proteome</keyword>
<dbReference type="Proteomes" id="UP000184436">
    <property type="component" value="Unassembled WGS sequence"/>
</dbReference>
<dbReference type="Pfam" id="PF11276">
    <property type="entry name" value="DUF3078"/>
    <property type="match status" value="1"/>
</dbReference>